<evidence type="ECO:0000313" key="2">
    <source>
        <dbReference type="Proteomes" id="UP000275267"/>
    </source>
</evidence>
<organism evidence="1 2">
    <name type="scientific">Panicum miliaceum</name>
    <name type="common">Proso millet</name>
    <name type="synonym">Broomcorn millet</name>
    <dbReference type="NCBI Taxonomy" id="4540"/>
    <lineage>
        <taxon>Eukaryota</taxon>
        <taxon>Viridiplantae</taxon>
        <taxon>Streptophyta</taxon>
        <taxon>Embryophyta</taxon>
        <taxon>Tracheophyta</taxon>
        <taxon>Spermatophyta</taxon>
        <taxon>Magnoliopsida</taxon>
        <taxon>Liliopsida</taxon>
        <taxon>Poales</taxon>
        <taxon>Poaceae</taxon>
        <taxon>PACMAD clade</taxon>
        <taxon>Panicoideae</taxon>
        <taxon>Panicodae</taxon>
        <taxon>Paniceae</taxon>
        <taxon>Panicinae</taxon>
        <taxon>Panicum</taxon>
        <taxon>Panicum sect. Panicum</taxon>
    </lineage>
</organism>
<dbReference type="EMBL" id="PQIB02000002">
    <property type="protein sequence ID" value="RLN35624.1"/>
    <property type="molecule type" value="Genomic_DNA"/>
</dbReference>
<reference evidence="2" key="1">
    <citation type="journal article" date="2019" name="Nat. Commun.">
        <title>The genome of broomcorn millet.</title>
        <authorList>
            <person name="Zou C."/>
            <person name="Miki D."/>
            <person name="Li D."/>
            <person name="Tang Q."/>
            <person name="Xiao L."/>
            <person name="Rajput S."/>
            <person name="Deng P."/>
            <person name="Jia W."/>
            <person name="Huang R."/>
            <person name="Zhang M."/>
            <person name="Sun Y."/>
            <person name="Hu J."/>
            <person name="Fu X."/>
            <person name="Schnable P.S."/>
            <person name="Li F."/>
            <person name="Zhang H."/>
            <person name="Feng B."/>
            <person name="Zhu X."/>
            <person name="Liu R."/>
            <person name="Schnable J.C."/>
            <person name="Zhu J.-K."/>
            <person name="Zhang H."/>
        </authorList>
    </citation>
    <scope>NUCLEOTIDE SEQUENCE [LARGE SCALE GENOMIC DNA]</scope>
</reference>
<protein>
    <submittedName>
        <fullName evidence="1">Uncharacterized protein</fullName>
    </submittedName>
</protein>
<sequence length="92" mass="10740">MGNKKHAAKGMKEESTTGDWERKERQYCVGGARIQFKQGKGKEYIDYTLCTNHSGWRSLWFYIGNHQPALPERTPGKAVWRSEWNEKLNYSS</sequence>
<accession>A0A3L6TBI4</accession>
<name>A0A3L6TBI4_PANMI</name>
<comment type="caution">
    <text evidence="1">The sequence shown here is derived from an EMBL/GenBank/DDBJ whole genome shotgun (WGS) entry which is preliminary data.</text>
</comment>
<dbReference type="AlphaFoldDB" id="A0A3L6TBI4"/>
<gene>
    <name evidence="1" type="ORF">C2845_PM03G29770</name>
</gene>
<dbReference type="Proteomes" id="UP000275267">
    <property type="component" value="Unassembled WGS sequence"/>
</dbReference>
<proteinExistence type="predicted"/>
<evidence type="ECO:0000313" key="1">
    <source>
        <dbReference type="EMBL" id="RLN35624.1"/>
    </source>
</evidence>
<keyword evidence="2" id="KW-1185">Reference proteome</keyword>
<dbReference type="OrthoDB" id="717435at2759"/>